<keyword evidence="9" id="KW-1185">Reference proteome</keyword>
<dbReference type="KEGG" id="hmn:HM131_07070"/>
<dbReference type="Gene3D" id="3.90.1150.10">
    <property type="entry name" value="Aspartate Aminotransferase, domain 1"/>
    <property type="match status" value="1"/>
</dbReference>
<feature type="modified residue" description="N6-(pyridoxal phosphate)lysine" evidence="6">
    <location>
        <position position="325"/>
    </location>
</feature>
<dbReference type="GO" id="GO:0005737">
    <property type="term" value="C:cytoplasm"/>
    <property type="evidence" value="ECO:0007669"/>
    <property type="project" value="TreeGrafter"/>
</dbReference>
<dbReference type="STRING" id="402384.HM131_07070"/>
<dbReference type="Pfam" id="PF00282">
    <property type="entry name" value="Pyridoxal_deC"/>
    <property type="match status" value="1"/>
</dbReference>
<dbReference type="GO" id="GO:0004058">
    <property type="term" value="F:aromatic-L-amino-acid decarboxylase activity"/>
    <property type="evidence" value="ECO:0007669"/>
    <property type="project" value="UniProtKB-ARBA"/>
</dbReference>
<gene>
    <name evidence="8" type="ORF">HM131_07070</name>
</gene>
<dbReference type="AlphaFoldDB" id="A0A1W5ZTM5"/>
<dbReference type="PANTHER" id="PTHR45677">
    <property type="entry name" value="GLUTAMATE DECARBOXYLASE-RELATED"/>
    <property type="match status" value="1"/>
</dbReference>
<organism evidence="8 9">
    <name type="scientific">Halobacillus mangrovi</name>
    <dbReference type="NCBI Taxonomy" id="402384"/>
    <lineage>
        <taxon>Bacteria</taxon>
        <taxon>Bacillati</taxon>
        <taxon>Bacillota</taxon>
        <taxon>Bacilli</taxon>
        <taxon>Bacillales</taxon>
        <taxon>Bacillaceae</taxon>
        <taxon>Halobacillus</taxon>
    </lineage>
</organism>
<keyword evidence="5 7" id="KW-0456">Lyase</keyword>
<dbReference type="CDD" id="cd06450">
    <property type="entry name" value="DOPA_deC_like"/>
    <property type="match status" value="1"/>
</dbReference>
<evidence type="ECO:0008006" key="10">
    <source>
        <dbReference type="Google" id="ProtNLM"/>
    </source>
</evidence>
<evidence type="ECO:0000256" key="4">
    <source>
        <dbReference type="ARBA" id="ARBA00022898"/>
    </source>
</evidence>
<evidence type="ECO:0000313" key="8">
    <source>
        <dbReference type="EMBL" id="ARI76611.1"/>
    </source>
</evidence>
<dbReference type="InterPro" id="IPR015422">
    <property type="entry name" value="PyrdxlP-dep_Trfase_small"/>
</dbReference>
<dbReference type="PANTHER" id="PTHR45677:SF8">
    <property type="entry name" value="CYSTEINE SULFINIC ACID DECARBOXYLASE"/>
    <property type="match status" value="1"/>
</dbReference>
<dbReference type="GO" id="GO:0019752">
    <property type="term" value="P:carboxylic acid metabolic process"/>
    <property type="evidence" value="ECO:0007669"/>
    <property type="project" value="InterPro"/>
</dbReference>
<sequence length="508" mass="57218">MITSFKNKRVSKEPGHYDSFFLHSGEEGIQTFNEQVDLVKEKLLTVFERADQPFKGSTTEEIKKELLPIMKLSGETKPFQEVLDEIGEAVLSNSLHVSHKKSIAHLHCPPLLTGVVAELMIGALNQSMDSWDQSPSATFVEEELIKSLAEYARMPETADGVFTSGGTQSNYMGLLMARDAFCQTYWNHNVQKSGLPQDLGRMRIICAEEAHFTVKKSASQLGLGEQAVVTVPTDGNHRMCIKSFEKIIHRLEQKNLLPFCVVATCGTTDYGSIDPLSELAEICQRKDLWLHIDAAYGGALLFSHSHYQKVEGMQQADSIGLDFHKLCYQPISCGLLLIKDRKHFQWLSLHADYLNPVKDEQEGIVNLVNKSVQTTRRFDALKVLLTLKTLGTDLLGSMIDTTMELAEFAVQYLKEKPEFTVENQHPELNTVVFQYQAESSENLCELNRQIQQVLYQKGKAVIAKTSVRGSTYLKFTLLNPRTTREDLKEVIEEIERTGKSIMNGGHRD</sequence>
<dbReference type="InterPro" id="IPR002129">
    <property type="entry name" value="PyrdxlP-dep_de-COase"/>
</dbReference>
<dbReference type="OrthoDB" id="9803665at2"/>
<name>A0A1W5ZTM5_9BACI</name>
<comment type="cofactor">
    <cofactor evidence="1 6 7">
        <name>pyridoxal 5'-phosphate</name>
        <dbReference type="ChEBI" id="CHEBI:597326"/>
    </cofactor>
</comment>
<evidence type="ECO:0000313" key="9">
    <source>
        <dbReference type="Proteomes" id="UP000192527"/>
    </source>
</evidence>
<keyword evidence="4 6" id="KW-0663">Pyridoxal phosphate</keyword>
<dbReference type="EMBL" id="CP020772">
    <property type="protein sequence ID" value="ARI76611.1"/>
    <property type="molecule type" value="Genomic_DNA"/>
</dbReference>
<dbReference type="InterPro" id="IPR015424">
    <property type="entry name" value="PyrdxlP-dep_Trfase"/>
</dbReference>
<dbReference type="InterPro" id="IPR015421">
    <property type="entry name" value="PyrdxlP-dep_Trfase_major"/>
</dbReference>
<evidence type="ECO:0000256" key="2">
    <source>
        <dbReference type="ARBA" id="ARBA00009533"/>
    </source>
</evidence>
<dbReference type="RefSeq" id="WP_085029089.1">
    <property type="nucleotide sequence ID" value="NZ_CP020772.1"/>
</dbReference>
<dbReference type="Proteomes" id="UP000192527">
    <property type="component" value="Chromosome"/>
</dbReference>
<keyword evidence="3" id="KW-0210">Decarboxylase</keyword>
<dbReference type="Gene3D" id="1.20.1650.10">
    <property type="entry name" value="PLP-dependent transferases"/>
    <property type="match status" value="1"/>
</dbReference>
<evidence type="ECO:0000256" key="7">
    <source>
        <dbReference type="RuleBase" id="RU000382"/>
    </source>
</evidence>
<dbReference type="Gene3D" id="3.40.640.10">
    <property type="entry name" value="Type I PLP-dependent aspartate aminotransferase-like (Major domain)"/>
    <property type="match status" value="1"/>
</dbReference>
<proteinExistence type="inferred from homology"/>
<reference evidence="8 9" key="1">
    <citation type="submission" date="2017-04" db="EMBL/GenBank/DDBJ databases">
        <title>The whole genome sequencing and assembly of Halobacillus mangrovi strain.</title>
        <authorList>
            <person name="Lee S.-J."/>
            <person name="Park M.-K."/>
            <person name="Kim J.-Y."/>
            <person name="Lee Y.-J."/>
            <person name="Yi H."/>
            <person name="Bahn Y.-S."/>
            <person name="Kim J.F."/>
            <person name="Lee D.-W."/>
        </authorList>
    </citation>
    <scope>NUCLEOTIDE SEQUENCE [LARGE SCALE GENOMIC DNA]</scope>
    <source>
        <strain evidence="8 9">KTB 131</strain>
    </source>
</reference>
<protein>
    <recommendedName>
        <fullName evidence="10">Aspartate aminotransferase family protein</fullName>
    </recommendedName>
</protein>
<evidence type="ECO:0000256" key="6">
    <source>
        <dbReference type="PIRSR" id="PIRSR602129-50"/>
    </source>
</evidence>
<dbReference type="SUPFAM" id="SSF53383">
    <property type="entry name" value="PLP-dependent transferases"/>
    <property type="match status" value="1"/>
</dbReference>
<comment type="similarity">
    <text evidence="2 7">Belongs to the group II decarboxylase family.</text>
</comment>
<evidence type="ECO:0000256" key="5">
    <source>
        <dbReference type="ARBA" id="ARBA00023239"/>
    </source>
</evidence>
<evidence type="ECO:0000256" key="1">
    <source>
        <dbReference type="ARBA" id="ARBA00001933"/>
    </source>
</evidence>
<accession>A0A1W5ZTM5</accession>
<evidence type="ECO:0000256" key="3">
    <source>
        <dbReference type="ARBA" id="ARBA00022793"/>
    </source>
</evidence>
<dbReference type="GO" id="GO:0030170">
    <property type="term" value="F:pyridoxal phosphate binding"/>
    <property type="evidence" value="ECO:0007669"/>
    <property type="project" value="InterPro"/>
</dbReference>